<dbReference type="Pfam" id="PF01814">
    <property type="entry name" value="Hemerythrin"/>
    <property type="match status" value="1"/>
</dbReference>
<reference evidence="2" key="1">
    <citation type="journal article" date="2021" name="Nat. Commun.">
        <title>Genetic determinants of endophytism in the Arabidopsis root mycobiome.</title>
        <authorList>
            <person name="Mesny F."/>
            <person name="Miyauchi S."/>
            <person name="Thiergart T."/>
            <person name="Pickel B."/>
            <person name="Atanasova L."/>
            <person name="Karlsson M."/>
            <person name="Huettel B."/>
            <person name="Barry K.W."/>
            <person name="Haridas S."/>
            <person name="Chen C."/>
            <person name="Bauer D."/>
            <person name="Andreopoulos W."/>
            <person name="Pangilinan J."/>
            <person name="LaButti K."/>
            <person name="Riley R."/>
            <person name="Lipzen A."/>
            <person name="Clum A."/>
            <person name="Drula E."/>
            <person name="Henrissat B."/>
            <person name="Kohler A."/>
            <person name="Grigoriev I.V."/>
            <person name="Martin F.M."/>
            <person name="Hacquard S."/>
        </authorList>
    </citation>
    <scope>NUCLEOTIDE SEQUENCE</scope>
    <source>
        <strain evidence="2">MPI-CAGE-AT-0147</strain>
    </source>
</reference>
<sequence length="251" mass="27985">MSKLHWLEGPFALVHTPQYQEAEPDVFETYATGMALAHNMILRGLNSIYKQAPWVKPKESRDFLEYCNLWLQVITIHHGGEEKSLFPYIESAGVPNIMDINGAQHEPFHDGVNTMQDYVNAGLSGGSFDGSRMVEIIDGFGAPLREHLAEEIDTLVDLRKYGEKLSGLQAALDQEAKTNMGSVSISTGLVMLLLLHDKSWEDGKWANFPPRPCFRLLHPAQGVVSSPNLWRFAPCDNNALPQAQYARPPAV</sequence>
<name>A0A9P9F4K3_9HYPO</name>
<accession>A0A9P9F4K3</accession>
<dbReference type="CDD" id="cd12108">
    <property type="entry name" value="Hr-like"/>
    <property type="match status" value="1"/>
</dbReference>
<dbReference type="EMBL" id="JAGMUV010000006">
    <property type="protein sequence ID" value="KAH7152737.1"/>
    <property type="molecule type" value="Genomic_DNA"/>
</dbReference>
<evidence type="ECO:0000259" key="1">
    <source>
        <dbReference type="Pfam" id="PF01814"/>
    </source>
</evidence>
<dbReference type="PANTHER" id="PTHR38048:SF2">
    <property type="entry name" value="HEMERYTHRIN-LIKE DOMAIN-CONTAINING PROTEIN"/>
    <property type="match status" value="1"/>
</dbReference>
<dbReference type="Proteomes" id="UP000738349">
    <property type="component" value="Unassembled WGS sequence"/>
</dbReference>
<gene>
    <name evidence="2" type="ORF">EDB81DRAFT_757775</name>
</gene>
<evidence type="ECO:0000313" key="2">
    <source>
        <dbReference type="EMBL" id="KAH7152737.1"/>
    </source>
</evidence>
<dbReference type="InterPro" id="IPR053206">
    <property type="entry name" value="Dimeric_xanthone_biosynth"/>
</dbReference>
<evidence type="ECO:0000313" key="3">
    <source>
        <dbReference type="Proteomes" id="UP000738349"/>
    </source>
</evidence>
<comment type="caution">
    <text evidence="2">The sequence shown here is derived from an EMBL/GenBank/DDBJ whole genome shotgun (WGS) entry which is preliminary data.</text>
</comment>
<feature type="domain" description="Hemerythrin-like" evidence="1">
    <location>
        <begin position="36"/>
        <end position="156"/>
    </location>
</feature>
<dbReference type="Gene3D" id="1.20.120.520">
    <property type="entry name" value="nmb1532 protein domain like"/>
    <property type="match status" value="1"/>
</dbReference>
<organism evidence="2 3">
    <name type="scientific">Dactylonectria macrodidyma</name>
    <dbReference type="NCBI Taxonomy" id="307937"/>
    <lineage>
        <taxon>Eukaryota</taxon>
        <taxon>Fungi</taxon>
        <taxon>Dikarya</taxon>
        <taxon>Ascomycota</taxon>
        <taxon>Pezizomycotina</taxon>
        <taxon>Sordariomycetes</taxon>
        <taxon>Hypocreomycetidae</taxon>
        <taxon>Hypocreales</taxon>
        <taxon>Nectriaceae</taxon>
        <taxon>Dactylonectria</taxon>
    </lineage>
</organism>
<dbReference type="PANTHER" id="PTHR38048">
    <property type="entry name" value="EXPRESSED PROTEIN"/>
    <property type="match status" value="1"/>
</dbReference>
<dbReference type="InterPro" id="IPR012312">
    <property type="entry name" value="Hemerythrin-like"/>
</dbReference>
<dbReference type="AlphaFoldDB" id="A0A9P9F4K3"/>
<dbReference type="OrthoDB" id="58416at2759"/>
<protein>
    <submittedName>
        <fullName evidence="2">Hemerythrin HHE cation binding domain-containing protein</fullName>
    </submittedName>
</protein>
<proteinExistence type="predicted"/>
<keyword evidence="3" id="KW-1185">Reference proteome</keyword>